<dbReference type="Pfam" id="PF00465">
    <property type="entry name" value="Fe-ADH"/>
    <property type="match status" value="1"/>
</dbReference>
<dbReference type="CDD" id="cd08551">
    <property type="entry name" value="Fe-ADH"/>
    <property type="match status" value="1"/>
</dbReference>
<feature type="domain" description="Alcohol dehydrogenase iron-type/glycerol dehydrogenase GldA" evidence="4">
    <location>
        <begin position="16"/>
        <end position="184"/>
    </location>
</feature>
<dbReference type="InterPro" id="IPR001670">
    <property type="entry name" value="ADH_Fe/GldA"/>
</dbReference>
<keyword evidence="2" id="KW-0560">Oxidoreductase</keyword>
<dbReference type="PANTHER" id="PTHR11496">
    <property type="entry name" value="ALCOHOL DEHYDROGENASE"/>
    <property type="match status" value="1"/>
</dbReference>
<dbReference type="FunFam" id="3.40.50.1970:FF:000003">
    <property type="entry name" value="Alcohol dehydrogenase, iron-containing"/>
    <property type="match status" value="1"/>
</dbReference>
<dbReference type="SUPFAM" id="SSF56796">
    <property type="entry name" value="Dehydroquinate synthase-like"/>
    <property type="match status" value="1"/>
</dbReference>
<protein>
    <submittedName>
        <fullName evidence="6">Iron-containing alcohol dehydrogenase</fullName>
    </submittedName>
</protein>
<dbReference type="InterPro" id="IPR039697">
    <property type="entry name" value="Alcohol_dehydrogenase_Fe"/>
</dbReference>
<dbReference type="AlphaFoldDB" id="A0A7J3SN79"/>
<dbReference type="Gene3D" id="1.20.1090.10">
    <property type="entry name" value="Dehydroquinate synthase-like - alpha domain"/>
    <property type="match status" value="1"/>
</dbReference>
<accession>A0A7J3SN79</accession>
<proteinExistence type="inferred from homology"/>
<evidence type="ECO:0000256" key="1">
    <source>
        <dbReference type="ARBA" id="ARBA00007358"/>
    </source>
</evidence>
<comment type="similarity">
    <text evidence="1">Belongs to the iron-containing alcohol dehydrogenase family.</text>
</comment>
<dbReference type="InterPro" id="IPR018211">
    <property type="entry name" value="ADH_Fe_CS"/>
</dbReference>
<dbReference type="Pfam" id="PF25137">
    <property type="entry name" value="ADH_Fe_C"/>
    <property type="match status" value="1"/>
</dbReference>
<sequence>MVKRFITLKSYEFENPQKIIFGIDAIEKVGDEAKRFGKNVSFVSDQNIEKIGLAEKAVKSLEKEGLKVTTYMVPAREPTTASMRVIANVIREGKYDVVVGLGGGSVLDSAKLAAVMATNPGDVLEYCAGYGGKKVKNKTLPKILIPTTAGTGSEVSNTLVIIEGKYKTWITDNKVLAEVAIVDPALTLSIPPRVTANTGMDALSHVVEAFMSLQSNPLSDALSMEAIRLVANYLRRAYYYGDDLEARWAMSQAAMIGGWVIGFPWIGGPAILGHCIAEAMGSMYNLPHGLACALALPYVMEFNLPAIQERLKVIAITMGEDISGLPTREAAFKSVEAVIRLMKDLEMPISLKEVNIPKERLPEFADYIINERQYVYDLPHFNPRKLTKENLNELLGKMWEGEIGE</sequence>
<evidence type="ECO:0000313" key="6">
    <source>
        <dbReference type="EMBL" id="HGZ60742.1"/>
    </source>
</evidence>
<comment type="caution">
    <text evidence="6">The sequence shown here is derived from an EMBL/GenBank/DDBJ whole genome shotgun (WGS) entry which is preliminary data.</text>
</comment>
<dbReference type="GO" id="GO:0046872">
    <property type="term" value="F:metal ion binding"/>
    <property type="evidence" value="ECO:0007669"/>
    <property type="project" value="InterPro"/>
</dbReference>
<name>A0A7J3SN79_9CREN</name>
<evidence type="ECO:0000256" key="2">
    <source>
        <dbReference type="ARBA" id="ARBA00023002"/>
    </source>
</evidence>
<gene>
    <name evidence="6" type="ORF">ENW83_06065</name>
</gene>
<keyword evidence="3" id="KW-0520">NAD</keyword>
<dbReference type="Gene3D" id="3.40.50.1970">
    <property type="match status" value="1"/>
</dbReference>
<evidence type="ECO:0000259" key="4">
    <source>
        <dbReference type="Pfam" id="PF00465"/>
    </source>
</evidence>
<reference evidence="6" key="1">
    <citation type="journal article" date="2020" name="mSystems">
        <title>Genome- and Community-Level Interaction Insights into Carbon Utilization and Element Cycling Functions of Hydrothermarchaeota in Hydrothermal Sediment.</title>
        <authorList>
            <person name="Zhou Z."/>
            <person name="Liu Y."/>
            <person name="Xu W."/>
            <person name="Pan J."/>
            <person name="Luo Z.H."/>
            <person name="Li M."/>
        </authorList>
    </citation>
    <scope>NUCLEOTIDE SEQUENCE [LARGE SCALE GENOMIC DNA]</scope>
    <source>
        <strain evidence="6">SpSt-885</strain>
    </source>
</reference>
<dbReference type="PANTHER" id="PTHR11496:SF102">
    <property type="entry name" value="ALCOHOL DEHYDROGENASE 4"/>
    <property type="match status" value="1"/>
</dbReference>
<dbReference type="GO" id="GO:0004022">
    <property type="term" value="F:alcohol dehydrogenase (NAD+) activity"/>
    <property type="evidence" value="ECO:0007669"/>
    <property type="project" value="TreeGrafter"/>
</dbReference>
<dbReference type="EMBL" id="DTLS01000174">
    <property type="protein sequence ID" value="HGZ60742.1"/>
    <property type="molecule type" value="Genomic_DNA"/>
</dbReference>
<dbReference type="InterPro" id="IPR056798">
    <property type="entry name" value="ADH_Fe_C"/>
</dbReference>
<dbReference type="PROSITE" id="PS00913">
    <property type="entry name" value="ADH_IRON_1"/>
    <property type="match status" value="1"/>
</dbReference>
<feature type="domain" description="Fe-containing alcohol dehydrogenase-like C-terminal" evidence="5">
    <location>
        <begin position="195"/>
        <end position="397"/>
    </location>
</feature>
<organism evidence="6">
    <name type="scientific">Fervidicoccus fontis</name>
    <dbReference type="NCBI Taxonomy" id="683846"/>
    <lineage>
        <taxon>Archaea</taxon>
        <taxon>Thermoproteota</taxon>
        <taxon>Thermoprotei</taxon>
        <taxon>Fervidicoccales</taxon>
        <taxon>Fervidicoccaceae</taxon>
        <taxon>Fervidicoccus</taxon>
    </lineage>
</organism>
<evidence type="ECO:0000256" key="3">
    <source>
        <dbReference type="ARBA" id="ARBA00023027"/>
    </source>
</evidence>
<evidence type="ECO:0000259" key="5">
    <source>
        <dbReference type="Pfam" id="PF25137"/>
    </source>
</evidence>